<dbReference type="GO" id="GO:0016757">
    <property type="term" value="F:glycosyltransferase activity"/>
    <property type="evidence" value="ECO:0007669"/>
    <property type="project" value="TreeGrafter"/>
</dbReference>
<dbReference type="Proteomes" id="UP000199071">
    <property type="component" value="Unassembled WGS sequence"/>
</dbReference>
<dbReference type="RefSeq" id="WP_090877586.1">
    <property type="nucleotide sequence ID" value="NZ_FMXQ01000006.1"/>
</dbReference>
<accession>A0A1G6D8N5</accession>
<organism evidence="2 3">
    <name type="scientific">Bauldia litoralis</name>
    <dbReference type="NCBI Taxonomy" id="665467"/>
    <lineage>
        <taxon>Bacteria</taxon>
        <taxon>Pseudomonadati</taxon>
        <taxon>Pseudomonadota</taxon>
        <taxon>Alphaproteobacteria</taxon>
        <taxon>Hyphomicrobiales</taxon>
        <taxon>Kaistiaceae</taxon>
        <taxon>Bauldia</taxon>
    </lineage>
</organism>
<dbReference type="InterPro" id="IPR050194">
    <property type="entry name" value="Glycosyltransferase_grp1"/>
</dbReference>
<dbReference type="PANTHER" id="PTHR45947">
    <property type="entry name" value="SULFOQUINOVOSYL TRANSFERASE SQD2"/>
    <property type="match status" value="1"/>
</dbReference>
<evidence type="ECO:0000313" key="2">
    <source>
        <dbReference type="EMBL" id="SDB41245.1"/>
    </source>
</evidence>
<dbReference type="CDD" id="cd03814">
    <property type="entry name" value="GT4-like"/>
    <property type="match status" value="1"/>
</dbReference>
<dbReference type="AlphaFoldDB" id="A0A1G6D8N5"/>
<evidence type="ECO:0000313" key="3">
    <source>
        <dbReference type="Proteomes" id="UP000199071"/>
    </source>
</evidence>
<dbReference type="Pfam" id="PF13439">
    <property type="entry name" value="Glyco_transf_4"/>
    <property type="match status" value="1"/>
</dbReference>
<dbReference type="EMBL" id="FMXQ01000006">
    <property type="protein sequence ID" value="SDB41245.1"/>
    <property type="molecule type" value="Genomic_DNA"/>
</dbReference>
<dbReference type="Gene3D" id="3.40.50.2000">
    <property type="entry name" value="Glycogen Phosphorylase B"/>
    <property type="match status" value="2"/>
</dbReference>
<name>A0A1G6D8N5_9HYPH</name>
<dbReference type="Pfam" id="PF13692">
    <property type="entry name" value="Glyco_trans_1_4"/>
    <property type="match status" value="1"/>
</dbReference>
<evidence type="ECO:0000259" key="1">
    <source>
        <dbReference type="Pfam" id="PF13439"/>
    </source>
</evidence>
<dbReference type="PANTHER" id="PTHR45947:SF3">
    <property type="entry name" value="SULFOQUINOVOSYL TRANSFERASE SQD2"/>
    <property type="match status" value="1"/>
</dbReference>
<sequence>MKLLIATDAWRPQVNGVVRTLERVSEELGRAGVAVTMLTPADFRTMPMPTYPEIRLALALPGTIAKKAAAMAPDGVHIATEGPIGYAIRRWCLATARPFTTSFHTRFPEYLAARLPVPPKASYAVLRRFHNAGRGCMVATRTLETELAERGFTNLLPWSRGVDAELFRPRPDLRTTDRQRPVFLFVGRVAVEKNIRAFLELDLPGIKRVVGDGPAMSELRTAFPDAEFAGTLTGEALAQAYADADVFVFPSRTDTYGIVLLEALASGLPVAAFPVPGPADVIGDSNVGVLDEDLGKAAVAALAISRDDCRAFALRHSWAACARQFLDNVVTAQDLGRDFVPLAEAAAH</sequence>
<dbReference type="InterPro" id="IPR028098">
    <property type="entry name" value="Glyco_trans_4-like_N"/>
</dbReference>
<reference evidence="2 3" key="1">
    <citation type="submission" date="2016-10" db="EMBL/GenBank/DDBJ databases">
        <authorList>
            <person name="de Groot N.N."/>
        </authorList>
    </citation>
    <scope>NUCLEOTIDE SEQUENCE [LARGE SCALE GENOMIC DNA]</scope>
    <source>
        <strain evidence="2 3">ATCC 35022</strain>
    </source>
</reference>
<dbReference type="STRING" id="665467.SAMN02982931_03130"/>
<gene>
    <name evidence="2" type="ORF">SAMN02982931_03130</name>
</gene>
<protein>
    <submittedName>
        <fullName evidence="2">Glycosyltransferase involved in cell wall bisynthesis</fullName>
    </submittedName>
</protein>
<dbReference type="SUPFAM" id="SSF53756">
    <property type="entry name" value="UDP-Glycosyltransferase/glycogen phosphorylase"/>
    <property type="match status" value="1"/>
</dbReference>
<dbReference type="OrthoDB" id="9802525at2"/>
<feature type="domain" description="Glycosyltransferase subfamily 4-like N-terminal" evidence="1">
    <location>
        <begin position="14"/>
        <end position="165"/>
    </location>
</feature>
<proteinExistence type="predicted"/>
<keyword evidence="2" id="KW-0808">Transferase</keyword>
<keyword evidence="3" id="KW-1185">Reference proteome</keyword>